<gene>
    <name evidence="4" type="ORF">H8S55_07755</name>
</gene>
<reference evidence="4" key="1">
    <citation type="submission" date="2020-08" db="EMBL/GenBank/DDBJ databases">
        <title>Genome public.</title>
        <authorList>
            <person name="Liu C."/>
            <person name="Sun Q."/>
        </authorList>
    </citation>
    <scope>NUCLEOTIDE SEQUENCE</scope>
    <source>
        <strain evidence="4">BX5</strain>
    </source>
</reference>
<dbReference type="Gene3D" id="3.30.70.270">
    <property type="match status" value="2"/>
</dbReference>
<keyword evidence="5" id="KW-1185">Reference proteome</keyword>
<dbReference type="InterPro" id="IPR029787">
    <property type="entry name" value="Nucleotide_cyclase"/>
</dbReference>
<dbReference type="CDD" id="cd01949">
    <property type="entry name" value="GGDEF"/>
    <property type="match status" value="1"/>
</dbReference>
<dbReference type="InterPro" id="IPR052155">
    <property type="entry name" value="Biofilm_reg_signaling"/>
</dbReference>
<dbReference type="AlphaFoldDB" id="A0A8J6M4Q4"/>
<dbReference type="CDD" id="cd01948">
    <property type="entry name" value="EAL"/>
    <property type="match status" value="1"/>
</dbReference>
<evidence type="ECO:0000259" key="3">
    <source>
        <dbReference type="PROSITE" id="PS50887"/>
    </source>
</evidence>
<dbReference type="InterPro" id="IPR035919">
    <property type="entry name" value="EAL_sf"/>
</dbReference>
<dbReference type="FunFam" id="3.30.70.270:FF:000001">
    <property type="entry name" value="Diguanylate cyclase domain protein"/>
    <property type="match status" value="1"/>
</dbReference>
<dbReference type="InterPro" id="IPR001633">
    <property type="entry name" value="EAL_dom"/>
</dbReference>
<comment type="caution">
    <text evidence="4">The sequence shown here is derived from an EMBL/GenBank/DDBJ whole genome shotgun (WGS) entry which is preliminary data.</text>
</comment>
<feature type="domain" description="EAL" evidence="2">
    <location>
        <begin position="665"/>
        <end position="917"/>
    </location>
</feature>
<dbReference type="NCBIfam" id="TIGR00254">
    <property type="entry name" value="GGDEF"/>
    <property type="match status" value="2"/>
</dbReference>
<evidence type="ECO:0000313" key="5">
    <source>
        <dbReference type="Proteomes" id="UP000602260"/>
    </source>
</evidence>
<dbReference type="EMBL" id="JACOPN010000004">
    <property type="protein sequence ID" value="MBC5717212.1"/>
    <property type="molecule type" value="Genomic_DNA"/>
</dbReference>
<dbReference type="PROSITE" id="PS50887">
    <property type="entry name" value="GGDEF"/>
    <property type="match status" value="2"/>
</dbReference>
<dbReference type="Pfam" id="PF00990">
    <property type="entry name" value="GGDEF"/>
    <property type="match status" value="2"/>
</dbReference>
<dbReference type="SUPFAM" id="SSF55073">
    <property type="entry name" value="Nucleotide cyclase"/>
    <property type="match status" value="2"/>
</dbReference>
<name>A0A8J6M4Q4_9FIRM</name>
<proteinExistence type="predicted"/>
<feature type="domain" description="GGDEF" evidence="3">
    <location>
        <begin position="162"/>
        <end position="295"/>
    </location>
</feature>
<dbReference type="InterPro" id="IPR000160">
    <property type="entry name" value="GGDEF_dom"/>
</dbReference>
<dbReference type="Gene3D" id="3.20.20.450">
    <property type="entry name" value="EAL domain"/>
    <property type="match status" value="1"/>
</dbReference>
<dbReference type="Proteomes" id="UP000602260">
    <property type="component" value="Unassembled WGS sequence"/>
</dbReference>
<dbReference type="Pfam" id="PF00563">
    <property type="entry name" value="EAL"/>
    <property type="match status" value="1"/>
</dbReference>
<sequence length="917" mass="105601">MRSSRFINDIKDNRVVTELLRHRRVYLFEYFSAADTMVVYDQALNVQRTIERYVASVCAQGCVLPEDRWQLRELLTGQMHGPLELREIKEGKLLYLEADALPVQDIREGQVFVGYAKDVTPEKERERSLLRQAQHDPLTQLYNRRMAKTLIARYLEEKDPYASCGLLVIDVDFFKNVNDRYGHLFGDKVLREFARLLNTLFKREDVLARIGGDEFLVFMKDAGHSVVLKKARQLSEAVRKLVFEENDYCMTCSIGVCFLPENVSGYSYEQLFQNADWALYQAKENGRNQYAFCDNLHRYAEGENTEIKTEDIDARYLHNDLISTAFELFEKTNSFEAAISLFLKIVGIRLQLDRITIINTDIKEHRTSRQFQWTSPRAPAALEQQSGFTKEDFLTLFQSYDEYGTTVLQYDNMDMYSPGGAALLMQGGAKTVVYAAMYSEGEYLGAIAYVVCGSKRFWTQQSRKELGEITKIINAYLTKHLAANAINRGMMAAPDFDRLTGLLSFSRFREEIEHKIVGGYAGGHIIVYSDFENFKYFNEKYGYAVGDQVLKEFSDYLVSNVHAVGDIYMTRVVGDQFAVYVPYRGPEDSVLFVDRVNQVFQRRQAEKYPEASLRLRSGIYEIEPDCLSASAAIDKANFARKQLRPDTRRAVLRYDRQMEARQTLTNELTNGLSRAIERGEFKLYLQPKFSLKDFSVIGAEALVRWERENGTVLYPDQFIPILENTGRVVALDLYMFEQVAEFLKRGIQDGLRLYPIAVNASVALAKNPENARRYDEILRRHRISAELLEIELTETAAVFEFDRVKKLFACFREKKMQTSLDDFGAGYSVLNSVVDIPINTVKLDRGFIARCTENQRGIYFLQQVVNMVKSLGYQVICEGIETREQVDIMRAVGCDSAQGFWFSKAIPAEEFREKYMR</sequence>
<feature type="domain" description="GGDEF" evidence="3">
    <location>
        <begin position="522"/>
        <end position="656"/>
    </location>
</feature>
<dbReference type="SMART" id="SM00052">
    <property type="entry name" value="EAL"/>
    <property type="match status" value="1"/>
</dbReference>
<evidence type="ECO:0000259" key="1">
    <source>
        <dbReference type="PROSITE" id="PS50113"/>
    </source>
</evidence>
<accession>A0A8J6M4Q4</accession>
<dbReference type="PROSITE" id="PS50883">
    <property type="entry name" value="EAL"/>
    <property type="match status" value="1"/>
</dbReference>
<dbReference type="InterPro" id="IPR043128">
    <property type="entry name" value="Rev_trsase/Diguanyl_cyclase"/>
</dbReference>
<dbReference type="PANTHER" id="PTHR44757:SF2">
    <property type="entry name" value="BIOFILM ARCHITECTURE MAINTENANCE PROTEIN MBAA"/>
    <property type="match status" value="1"/>
</dbReference>
<dbReference type="InterPro" id="IPR000700">
    <property type="entry name" value="PAS-assoc_C"/>
</dbReference>
<dbReference type="SUPFAM" id="SSF141868">
    <property type="entry name" value="EAL domain-like"/>
    <property type="match status" value="1"/>
</dbReference>
<protein>
    <submittedName>
        <fullName evidence="4">Diguanylate cyclase</fullName>
    </submittedName>
</protein>
<organism evidence="4 5">
    <name type="scientific">Flintibacter faecis</name>
    <dbReference type="NCBI Taxonomy" id="2763047"/>
    <lineage>
        <taxon>Bacteria</taxon>
        <taxon>Bacillati</taxon>
        <taxon>Bacillota</taxon>
        <taxon>Clostridia</taxon>
        <taxon>Eubacteriales</taxon>
        <taxon>Flintibacter</taxon>
    </lineage>
</organism>
<dbReference type="SMART" id="SM00267">
    <property type="entry name" value="GGDEF"/>
    <property type="match status" value="2"/>
</dbReference>
<dbReference type="PROSITE" id="PS50113">
    <property type="entry name" value="PAC"/>
    <property type="match status" value="1"/>
</dbReference>
<evidence type="ECO:0000313" key="4">
    <source>
        <dbReference type="EMBL" id="MBC5717212.1"/>
    </source>
</evidence>
<dbReference type="PANTHER" id="PTHR44757">
    <property type="entry name" value="DIGUANYLATE CYCLASE DGCP"/>
    <property type="match status" value="1"/>
</dbReference>
<evidence type="ECO:0000259" key="2">
    <source>
        <dbReference type="PROSITE" id="PS50883"/>
    </source>
</evidence>
<dbReference type="RefSeq" id="WP_186878498.1">
    <property type="nucleotide sequence ID" value="NZ_JACOPN010000004.1"/>
</dbReference>
<feature type="domain" description="PAC" evidence="1">
    <location>
        <begin position="79"/>
        <end position="131"/>
    </location>
</feature>